<feature type="transmembrane region" description="Helical" evidence="7">
    <location>
        <begin position="407"/>
        <end position="426"/>
    </location>
</feature>
<feature type="transmembrane region" description="Helical" evidence="7">
    <location>
        <begin position="129"/>
        <end position="149"/>
    </location>
</feature>
<proteinExistence type="inferred from homology"/>
<dbReference type="Pfam" id="PF13440">
    <property type="entry name" value="Polysacc_synt_3"/>
    <property type="match status" value="1"/>
</dbReference>
<keyword evidence="3" id="KW-1003">Cell membrane</keyword>
<evidence type="ECO:0000313" key="9">
    <source>
        <dbReference type="Proteomes" id="UP001249505"/>
    </source>
</evidence>
<dbReference type="PANTHER" id="PTHR30250">
    <property type="entry name" value="PST FAMILY PREDICTED COLANIC ACID TRANSPORTER"/>
    <property type="match status" value="1"/>
</dbReference>
<dbReference type="PANTHER" id="PTHR30250:SF10">
    <property type="entry name" value="LIPOPOLYSACCHARIDE BIOSYNTHESIS PROTEIN WZXC"/>
    <property type="match status" value="1"/>
</dbReference>
<feature type="transmembrane region" description="Helical" evidence="7">
    <location>
        <begin position="52"/>
        <end position="74"/>
    </location>
</feature>
<evidence type="ECO:0000313" key="8">
    <source>
        <dbReference type="EMBL" id="MDT3281583.1"/>
    </source>
</evidence>
<evidence type="ECO:0000256" key="3">
    <source>
        <dbReference type="ARBA" id="ARBA00022475"/>
    </source>
</evidence>
<feature type="transmembrane region" description="Helical" evidence="7">
    <location>
        <begin position="341"/>
        <end position="360"/>
    </location>
</feature>
<feature type="transmembrane region" description="Helical" evidence="7">
    <location>
        <begin position="95"/>
        <end position="117"/>
    </location>
</feature>
<comment type="subcellular location">
    <subcellularLocation>
        <location evidence="1">Cell membrane</location>
        <topology evidence="1">Multi-pass membrane protein</topology>
    </subcellularLocation>
</comment>
<organism evidence="8 9">
    <name type="scientific">Shewanella scandinavica</name>
    <dbReference type="NCBI Taxonomy" id="3063538"/>
    <lineage>
        <taxon>Bacteria</taxon>
        <taxon>Pseudomonadati</taxon>
        <taxon>Pseudomonadota</taxon>
        <taxon>Gammaproteobacteria</taxon>
        <taxon>Alteromonadales</taxon>
        <taxon>Shewanellaceae</taxon>
        <taxon>Shewanella</taxon>
    </lineage>
</organism>
<comment type="similarity">
    <text evidence="2">Belongs to the polysaccharide synthase family.</text>
</comment>
<evidence type="ECO:0000256" key="7">
    <source>
        <dbReference type="SAM" id="Phobius"/>
    </source>
</evidence>
<keyword evidence="6 7" id="KW-0472">Membrane</keyword>
<evidence type="ECO:0000256" key="6">
    <source>
        <dbReference type="ARBA" id="ARBA00023136"/>
    </source>
</evidence>
<dbReference type="Proteomes" id="UP001249505">
    <property type="component" value="Unassembled WGS sequence"/>
</dbReference>
<dbReference type="InterPro" id="IPR050833">
    <property type="entry name" value="Poly_Biosynth_Transport"/>
</dbReference>
<feature type="transmembrane region" description="Helical" evidence="7">
    <location>
        <begin position="381"/>
        <end position="401"/>
    </location>
</feature>
<dbReference type="RefSeq" id="WP_063883078.1">
    <property type="nucleotide sequence ID" value="NZ_JAUOES010000017.1"/>
</dbReference>
<dbReference type="EMBL" id="JAUOES010000017">
    <property type="protein sequence ID" value="MDT3281583.1"/>
    <property type="molecule type" value="Genomic_DNA"/>
</dbReference>
<accession>A0ABU3G2W7</accession>
<evidence type="ECO:0000256" key="4">
    <source>
        <dbReference type="ARBA" id="ARBA00022692"/>
    </source>
</evidence>
<keyword evidence="5 7" id="KW-1133">Transmembrane helix</keyword>
<protein>
    <submittedName>
        <fullName evidence="8">Oligosaccharide flippase family protein</fullName>
    </submittedName>
</protein>
<reference evidence="8 9" key="1">
    <citation type="submission" date="2023-07" db="EMBL/GenBank/DDBJ databases">
        <title>Novel Shewanella species isolated from Baltic Sea sediments.</title>
        <authorList>
            <person name="Martin-Rodriguez A.J."/>
        </authorList>
    </citation>
    <scope>NUCLEOTIDE SEQUENCE [LARGE SCALE GENOMIC DNA]</scope>
    <source>
        <strain evidence="8 9">SP2S1-2</strain>
    </source>
</reference>
<evidence type="ECO:0000256" key="2">
    <source>
        <dbReference type="ARBA" id="ARBA00007430"/>
    </source>
</evidence>
<gene>
    <name evidence="8" type="ORF">Q4Q50_14965</name>
</gene>
<feature type="transmembrane region" description="Helical" evidence="7">
    <location>
        <begin position="170"/>
        <end position="199"/>
    </location>
</feature>
<keyword evidence="9" id="KW-1185">Reference proteome</keyword>
<comment type="caution">
    <text evidence="8">The sequence shown here is derived from an EMBL/GenBank/DDBJ whole genome shotgun (WGS) entry which is preliminary data.</text>
</comment>
<feature type="transmembrane region" description="Helical" evidence="7">
    <location>
        <begin position="311"/>
        <end position="335"/>
    </location>
</feature>
<keyword evidence="4 7" id="KW-0812">Transmembrane</keyword>
<evidence type="ECO:0000256" key="5">
    <source>
        <dbReference type="ARBA" id="ARBA00022989"/>
    </source>
</evidence>
<sequence>MKTLAQIGAIWHIQGTKRLATNMLWLGSAQVLGRVVRLGSSIILARLLTPDIFGQVAIILTSFEIISIFIRRITSAPLIKMQDSDFISHLASANGLNWFVCLSSFVALSLLSGPIAIYYQDMSIVKPMILMATSFLLLPFGMIYATANLRNNRMRVVGRASLWQTIADSVLTAILVLCGFGIWGIVIPKVLVVLIWIGIHRYHNHLTISSTSIFDRQGKYFIKHSCAQKCRNLLHFGLMVGIGDFSLALRQNIDYLLVGYFLGVEALGVYFFAVNASLGVSLGLVQSFGTAFYSHLCHPDSENALQKYRHALLSIMLVTLPIISLQSILAPWYLPIVYGEHWLDAGALPIFILLCLSGLTRPLGEAASQLLISSGLNQLNLLCNFGFVALLTLAISLGSLWGLTTVAMNIFVCYLIYMPLFAYFVMKPTAKKLGLITLSPSLGGSL</sequence>
<name>A0ABU3G2W7_9GAMM</name>
<evidence type="ECO:0000256" key="1">
    <source>
        <dbReference type="ARBA" id="ARBA00004651"/>
    </source>
</evidence>